<proteinExistence type="predicted"/>
<dbReference type="RefSeq" id="WP_015472058.1">
    <property type="nucleotide sequence ID" value="NZ_CAVLJE010000001.1"/>
</dbReference>
<comment type="caution">
    <text evidence="2">The sequence shown here is derived from an EMBL/GenBank/DDBJ whole genome shotgun (WGS) entry which is preliminary data.</text>
</comment>
<accession>A0A7U2LMA9</accession>
<keyword evidence="1" id="KW-0732">Signal</keyword>
<evidence type="ECO:0000313" key="3">
    <source>
        <dbReference type="Proteomes" id="UP000653002"/>
    </source>
</evidence>
<feature type="signal peptide" evidence="1">
    <location>
        <begin position="1"/>
        <end position="43"/>
    </location>
</feature>
<dbReference type="EMBL" id="JAABFR010002591">
    <property type="protein sequence ID" value="MBD4340428.1"/>
    <property type="molecule type" value="Genomic_DNA"/>
</dbReference>
<sequence>MNIKACALRPVLHQVMVGRMCLQVFLRRMLVAFAALACGHAFAQDSDIKISVEEIGKARVVRRSDAMHGFTLMVKSYQRLVRPKLLSIDALSMEDIHVVFDLSAELAFYSNLYKGGLDVSYLRDMSRAYAILSKNGRLTESDKFAMRETLEQYRDFRSAEIISGHRSDVILKTDGLGYVINPAPYRGNSSRPVLSFSSDSKKFEISEKKVSKEFQIIVLGGCHFASDAAARIDADDEISSAFEKANAIWIASSTTPLNVEDFSNWQSDHPRQKLVIAFSNLDWPGVRFDSIPTFHLFRRGHLVAVLTGWSSDEKSLNDLRSILAKNDFLLPRAD</sequence>
<reference evidence="2" key="1">
    <citation type="submission" date="2020-01" db="EMBL/GenBank/DDBJ databases">
        <authorList>
            <person name="Richard D."/>
        </authorList>
    </citation>
    <scope>NUCLEOTIDE SEQUENCE</scope>
    <source>
        <strain evidence="2">JP541</strain>
    </source>
</reference>
<protein>
    <submittedName>
        <fullName evidence="2">Uncharacterized protein</fullName>
    </submittedName>
</protein>
<feature type="chain" id="PRO_5041185470" evidence="1">
    <location>
        <begin position="44"/>
        <end position="334"/>
    </location>
</feature>
<dbReference type="AlphaFoldDB" id="A0A7U2LMA9"/>
<organism evidence="2 3">
    <name type="scientific">Xanthomonas citri pv. citri</name>
    <dbReference type="NCBI Taxonomy" id="611301"/>
    <lineage>
        <taxon>Bacteria</taxon>
        <taxon>Pseudomonadati</taxon>
        <taxon>Pseudomonadota</taxon>
        <taxon>Gammaproteobacteria</taxon>
        <taxon>Lysobacterales</taxon>
        <taxon>Lysobacteraceae</taxon>
        <taxon>Xanthomonas</taxon>
    </lineage>
</organism>
<gene>
    <name evidence="2" type="ORF">GUH15_31185</name>
</gene>
<evidence type="ECO:0000313" key="2">
    <source>
        <dbReference type="EMBL" id="MBD4340428.1"/>
    </source>
</evidence>
<dbReference type="Proteomes" id="UP000653002">
    <property type="component" value="Unassembled WGS sequence"/>
</dbReference>
<name>A0A7U2LMA9_XANCI</name>
<evidence type="ECO:0000256" key="1">
    <source>
        <dbReference type="SAM" id="SignalP"/>
    </source>
</evidence>